<protein>
    <submittedName>
        <fullName evidence="3">S-adenosyl-L-methionine-dependent methyltransferase</fullName>
    </submittedName>
</protein>
<dbReference type="PANTHER" id="PTHR43861">
    <property type="entry name" value="TRANS-ACONITATE 2-METHYLTRANSFERASE-RELATED"/>
    <property type="match status" value="1"/>
</dbReference>
<evidence type="ECO:0000313" key="3">
    <source>
        <dbReference type="EMBL" id="ORY18097.1"/>
    </source>
</evidence>
<dbReference type="Pfam" id="PF13649">
    <property type="entry name" value="Methyltransf_25"/>
    <property type="match status" value="1"/>
</dbReference>
<proteinExistence type="predicted"/>
<reference evidence="3 4" key="1">
    <citation type="submission" date="2016-08" db="EMBL/GenBank/DDBJ databases">
        <title>A Parts List for Fungal Cellulosomes Revealed by Comparative Genomics.</title>
        <authorList>
            <consortium name="DOE Joint Genome Institute"/>
            <person name="Haitjema C.H."/>
            <person name="Gilmore S.P."/>
            <person name="Henske J.K."/>
            <person name="Solomon K.V."/>
            <person name="De Groot R."/>
            <person name="Kuo A."/>
            <person name="Mondo S.J."/>
            <person name="Salamov A.A."/>
            <person name="Labutti K."/>
            <person name="Zhao Z."/>
            <person name="Chiniquy J."/>
            <person name="Barry K."/>
            <person name="Brewer H.M."/>
            <person name="Purvine S.O."/>
            <person name="Wright A.T."/>
            <person name="Boxma B."/>
            <person name="Van Alen T."/>
            <person name="Hackstein J.H."/>
            <person name="Baker S.E."/>
            <person name="Grigoriev I.V."/>
            <person name="O'Malley M.A."/>
        </authorList>
    </citation>
    <scope>NUCLEOTIDE SEQUENCE [LARGE SCALE GENOMIC DNA]</scope>
    <source>
        <strain evidence="3 4">G1</strain>
    </source>
</reference>
<dbReference type="SUPFAM" id="SSF53335">
    <property type="entry name" value="S-adenosyl-L-methionine-dependent methyltransferases"/>
    <property type="match status" value="1"/>
</dbReference>
<gene>
    <name evidence="3" type="ORF">LY90DRAFT_708271</name>
</gene>
<dbReference type="Proteomes" id="UP000193920">
    <property type="component" value="Unassembled WGS sequence"/>
</dbReference>
<dbReference type="GO" id="GO:0008168">
    <property type="term" value="F:methyltransferase activity"/>
    <property type="evidence" value="ECO:0007669"/>
    <property type="project" value="UniProtKB-KW"/>
</dbReference>
<evidence type="ECO:0000256" key="1">
    <source>
        <dbReference type="ARBA" id="ARBA00022679"/>
    </source>
</evidence>
<dbReference type="EMBL" id="MCOG01000321">
    <property type="protein sequence ID" value="ORY18097.1"/>
    <property type="molecule type" value="Genomic_DNA"/>
</dbReference>
<sequence length="257" mass="29282">MDKPIVDNITQNFYDSMASQYDKFYSDWQKTTHDEAVFLNDIFKNSGFDKTAKILDCACGIGTQAIGLAALGYSVTGSDISEGEIVEAKKRAKENNVDICFKSADFCYLSEVFSEKYDIIIAMDNALPHMLSHDSLEKAIKSIVNQMANGGIFVASIRDYDLMLKEKPAYSAPYVHKSKNGQKVLFQTWEWVGENYKFIQYIIDDEETLQVSKFACEYRATRREEITSLLRSYGCSEVIWKMPEETGFYQPVVVARK</sequence>
<dbReference type="CDD" id="cd02440">
    <property type="entry name" value="AdoMet_MTases"/>
    <property type="match status" value="1"/>
</dbReference>
<feature type="domain" description="Methyltransferase" evidence="2">
    <location>
        <begin position="54"/>
        <end position="151"/>
    </location>
</feature>
<dbReference type="OrthoDB" id="3647at2759"/>
<keyword evidence="3" id="KW-0489">Methyltransferase</keyword>
<dbReference type="InterPro" id="IPR041698">
    <property type="entry name" value="Methyltransf_25"/>
</dbReference>
<evidence type="ECO:0000313" key="4">
    <source>
        <dbReference type="Proteomes" id="UP000193920"/>
    </source>
</evidence>
<name>A0A1Y2A713_9FUNG</name>
<evidence type="ECO:0000259" key="2">
    <source>
        <dbReference type="Pfam" id="PF13649"/>
    </source>
</evidence>
<keyword evidence="4" id="KW-1185">Reference proteome</keyword>
<organism evidence="3 4">
    <name type="scientific">Neocallimastix californiae</name>
    <dbReference type="NCBI Taxonomy" id="1754190"/>
    <lineage>
        <taxon>Eukaryota</taxon>
        <taxon>Fungi</taxon>
        <taxon>Fungi incertae sedis</taxon>
        <taxon>Chytridiomycota</taxon>
        <taxon>Chytridiomycota incertae sedis</taxon>
        <taxon>Neocallimastigomycetes</taxon>
        <taxon>Neocallimastigales</taxon>
        <taxon>Neocallimastigaceae</taxon>
        <taxon>Neocallimastix</taxon>
    </lineage>
</organism>
<keyword evidence="1 3" id="KW-0808">Transferase</keyword>
<dbReference type="AlphaFoldDB" id="A0A1Y2A713"/>
<dbReference type="Gene3D" id="2.20.25.110">
    <property type="entry name" value="S-adenosyl-L-methionine-dependent methyltransferases"/>
    <property type="match status" value="1"/>
</dbReference>
<dbReference type="GO" id="GO:0032259">
    <property type="term" value="P:methylation"/>
    <property type="evidence" value="ECO:0007669"/>
    <property type="project" value="UniProtKB-KW"/>
</dbReference>
<comment type="caution">
    <text evidence="3">The sequence shown here is derived from an EMBL/GenBank/DDBJ whole genome shotgun (WGS) entry which is preliminary data.</text>
</comment>
<dbReference type="InterPro" id="IPR029063">
    <property type="entry name" value="SAM-dependent_MTases_sf"/>
</dbReference>
<accession>A0A1Y2A713</accession>
<dbReference type="Gene3D" id="3.40.50.150">
    <property type="entry name" value="Vaccinia Virus protein VP39"/>
    <property type="match status" value="1"/>
</dbReference>